<dbReference type="Proteomes" id="UP000509510">
    <property type="component" value="Chromosome II"/>
</dbReference>
<dbReference type="InterPro" id="IPR013083">
    <property type="entry name" value="Znf_RING/FYVE/PHD"/>
</dbReference>
<dbReference type="OrthoDB" id="5411773at2759"/>
<keyword evidence="9" id="KW-0156">Chromatin regulator</keyword>
<dbReference type="GO" id="GO:0000123">
    <property type="term" value="C:histone acetyltransferase complex"/>
    <property type="evidence" value="ECO:0007669"/>
    <property type="project" value="TreeGrafter"/>
</dbReference>
<evidence type="ECO:0000256" key="10">
    <source>
        <dbReference type="SAM" id="MobiDB-lite"/>
    </source>
</evidence>
<evidence type="ECO:0000256" key="6">
    <source>
        <dbReference type="ARBA" id="ARBA00023242"/>
    </source>
</evidence>
<dbReference type="InterPro" id="IPR011011">
    <property type="entry name" value="Znf_FYVE_PHD"/>
</dbReference>
<dbReference type="GO" id="GO:0005634">
    <property type="term" value="C:nucleus"/>
    <property type="evidence" value="ECO:0007669"/>
    <property type="project" value="UniProtKB-SubCell"/>
</dbReference>
<feature type="binding site" evidence="7">
    <location>
        <position position="695"/>
    </location>
    <ligand>
        <name>Zn(2+)</name>
        <dbReference type="ChEBI" id="CHEBI:29105"/>
        <label>2</label>
    </ligand>
</feature>
<evidence type="ECO:0000256" key="5">
    <source>
        <dbReference type="ARBA" id="ARBA00022833"/>
    </source>
</evidence>
<evidence type="ECO:0000256" key="1">
    <source>
        <dbReference type="ARBA" id="ARBA00004123"/>
    </source>
</evidence>
<dbReference type="SMART" id="SM01408">
    <property type="entry name" value="ING"/>
    <property type="match status" value="1"/>
</dbReference>
<reference evidence="13" key="1">
    <citation type="submission" date="2020-06" db="EMBL/GenBank/DDBJ databases">
        <title>A chromosome-scale genome assembly of Talaromyces rugulosus W13939.</title>
        <authorList>
            <person name="Wang B."/>
            <person name="Guo L."/>
            <person name="Ye K."/>
            <person name="Wang L."/>
        </authorList>
    </citation>
    <scope>NUCLEOTIDE SEQUENCE [LARGE SCALE GENOMIC DNA]</scope>
    <source>
        <strain evidence="13">W13939</strain>
    </source>
</reference>
<feature type="compositionally biased region" description="Low complexity" evidence="10">
    <location>
        <begin position="451"/>
        <end position="462"/>
    </location>
</feature>
<keyword evidence="4 8" id="KW-0863">Zinc-finger</keyword>
<comment type="subunit">
    <text evidence="9">Component of an histone acetyltransferase complex. Interacts with H3K4me3 and to a lesser extent with H3K4me2.</text>
</comment>
<dbReference type="Pfam" id="PF12998">
    <property type="entry name" value="ING"/>
    <property type="match status" value="1"/>
</dbReference>
<evidence type="ECO:0000256" key="3">
    <source>
        <dbReference type="ARBA" id="ARBA00022723"/>
    </source>
</evidence>
<feature type="domain" description="PHD-type" evidence="11">
    <location>
        <begin position="679"/>
        <end position="730"/>
    </location>
</feature>
<evidence type="ECO:0000313" key="12">
    <source>
        <dbReference type="EMBL" id="QKX56711.1"/>
    </source>
</evidence>
<dbReference type="InterPro" id="IPR028651">
    <property type="entry name" value="ING_fam"/>
</dbReference>
<dbReference type="GO" id="GO:0004402">
    <property type="term" value="F:histone acetyltransferase activity"/>
    <property type="evidence" value="ECO:0007669"/>
    <property type="project" value="TreeGrafter"/>
</dbReference>
<dbReference type="SMART" id="SM00249">
    <property type="entry name" value="PHD"/>
    <property type="match status" value="1"/>
</dbReference>
<evidence type="ECO:0000256" key="4">
    <source>
        <dbReference type="ARBA" id="ARBA00022771"/>
    </source>
</evidence>
<feature type="compositionally biased region" description="Pro residues" evidence="10">
    <location>
        <begin position="131"/>
        <end position="143"/>
    </location>
</feature>
<evidence type="ECO:0000256" key="8">
    <source>
        <dbReference type="PROSITE-ProRule" id="PRU00146"/>
    </source>
</evidence>
<evidence type="ECO:0000256" key="2">
    <source>
        <dbReference type="ARBA" id="ARBA00010210"/>
    </source>
</evidence>
<comment type="similarity">
    <text evidence="2 9">Belongs to the ING family.</text>
</comment>
<feature type="compositionally biased region" description="Low complexity" evidence="10">
    <location>
        <begin position="599"/>
        <end position="608"/>
    </location>
</feature>
<dbReference type="PROSITE" id="PS01359">
    <property type="entry name" value="ZF_PHD_1"/>
    <property type="match status" value="1"/>
</dbReference>
<keyword evidence="6 9" id="KW-0539">Nucleus</keyword>
<feature type="region of interest" description="Disordered" evidence="10">
    <location>
        <begin position="408"/>
        <end position="481"/>
    </location>
</feature>
<feature type="compositionally biased region" description="Polar residues" evidence="10">
    <location>
        <begin position="539"/>
        <end position="554"/>
    </location>
</feature>
<gene>
    <name evidence="12" type="ORF">TRUGW13939_03817</name>
</gene>
<feature type="compositionally biased region" description="Basic and acidic residues" evidence="10">
    <location>
        <begin position="201"/>
        <end position="221"/>
    </location>
</feature>
<dbReference type="GeneID" id="55991320"/>
<name>A0A7H8QT64_TALRU</name>
<keyword evidence="5 7" id="KW-0862">Zinc</keyword>
<feature type="compositionally biased region" description="Polar residues" evidence="10">
    <location>
        <begin position="421"/>
        <end position="440"/>
    </location>
</feature>
<comment type="domain">
    <text evidence="9">The PHD-type zinc finger mediates the binding to H3K4me3.</text>
</comment>
<feature type="binding site" evidence="7">
    <location>
        <position position="724"/>
    </location>
    <ligand>
        <name>Zn(2+)</name>
        <dbReference type="ChEBI" id="CHEBI:29105"/>
        <label>2</label>
    </ligand>
</feature>
<feature type="compositionally biased region" description="Basic residues" evidence="10">
    <location>
        <begin position="647"/>
        <end position="656"/>
    </location>
</feature>
<dbReference type="PANTHER" id="PTHR10333:SF94">
    <property type="entry name" value="FINGER DOMAIN PROTEIN, PUTATIVE (AFU_ORTHOLOGUE AFUA_3G11940)-RELATED"/>
    <property type="match status" value="1"/>
</dbReference>
<accession>A0A7H8QT64</accession>
<protein>
    <recommendedName>
        <fullName evidence="9">Chromatin modification-related protein</fullName>
    </recommendedName>
</protein>
<organism evidence="12 13">
    <name type="scientific">Talaromyces rugulosus</name>
    <name type="common">Penicillium rugulosum</name>
    <dbReference type="NCBI Taxonomy" id="121627"/>
    <lineage>
        <taxon>Eukaryota</taxon>
        <taxon>Fungi</taxon>
        <taxon>Dikarya</taxon>
        <taxon>Ascomycota</taxon>
        <taxon>Pezizomycotina</taxon>
        <taxon>Eurotiomycetes</taxon>
        <taxon>Eurotiomycetidae</taxon>
        <taxon>Eurotiales</taxon>
        <taxon>Trichocomaceae</taxon>
        <taxon>Talaromyces</taxon>
        <taxon>Talaromyces sect. Islandici</taxon>
    </lineage>
</organism>
<sequence>MADDTDDSGGVILEGPFDPDAQATVTDFIDYTEYLPSDLIRSLTLIRGLDETYVEATQSVHQLTKVYGQLPELPPDSRPNPQDLREQISVQLNRAINAREASYAEANRLHEVVDRHHGRLGNIKKKLSLLPTPPSREPTPAPLSPAAVKRSRSGRKADDVTARITLRVDGQGSNRSGLPKSRSRRTALAGLDPDSPIASTEHSDNDMPKARSRRPEGPSPKKDKKRARPSRPPGMGTNVHSSVAGISTSNALALLKPPPDDAKIGSADLPWLRLTDWEMTKLRKKMKKNAVWQPSEIMINRELARNGRGWECYRAAKAQAEATGEEFIDCDDIENTYVPGKLTRKTEATADTSAAEEIKTSNRGMKLNEAKRLKRETLARENAAWAAVEAEMAAKRLRDIGSTFKSLFPTSPELNHATPGLLSSTMPNGTPSTPSATQKAKSPRKRKAEKTPSTEPAPAPSSIQANNRTASPKPPSKRRKISPALLVEGAVIEGSIPPITAPLTVSDTATPGTRPNERAKPKSFKVPSSSPPPTRSRSIASHTSISNTPFSNPSVVAKKTITTPTPPITRPPSRRRSAEPTAAAFSRAASREHLRRKSTTPAAKTPAPEAGLGSHLGPSGGIVRRKKRPAPGPISANHDGGATVTHGTRKFKPKKRVTGRDDFRIDEDGVLEKVDPNEPRYCLCKDVSFGTMINCENPDCEGEWFHLECVNLKEPPSRRATWYCPECRVKLRKAPDGIERSVVRR</sequence>
<feature type="binding site" evidence="7">
    <location>
        <position position="727"/>
    </location>
    <ligand>
        <name>Zn(2+)</name>
        <dbReference type="ChEBI" id="CHEBI:29105"/>
        <label>2</label>
    </ligand>
</feature>
<feature type="binding site" evidence="7">
    <location>
        <position position="682"/>
    </location>
    <ligand>
        <name>Zn(2+)</name>
        <dbReference type="ChEBI" id="CHEBI:29105"/>
        <label>1</label>
    </ligand>
</feature>
<feature type="compositionally biased region" description="Polar residues" evidence="10">
    <location>
        <begin position="503"/>
        <end position="513"/>
    </location>
</feature>
<dbReference type="InterPro" id="IPR019786">
    <property type="entry name" value="Zinc_finger_PHD-type_CS"/>
</dbReference>
<proteinExistence type="inferred from homology"/>
<keyword evidence="3 7" id="KW-0479">Metal-binding</keyword>
<evidence type="ECO:0000256" key="9">
    <source>
        <dbReference type="RuleBase" id="RU361213"/>
    </source>
</evidence>
<evidence type="ECO:0000256" key="7">
    <source>
        <dbReference type="PIRSR" id="PIRSR628651-51"/>
    </source>
</evidence>
<feature type="region of interest" description="Disordered" evidence="10">
    <location>
        <begin position="123"/>
        <end position="240"/>
    </location>
</feature>
<dbReference type="InterPro" id="IPR001965">
    <property type="entry name" value="Znf_PHD"/>
</dbReference>
<dbReference type="GO" id="GO:0008270">
    <property type="term" value="F:zinc ion binding"/>
    <property type="evidence" value="ECO:0007669"/>
    <property type="project" value="UniProtKB-KW"/>
</dbReference>
<comment type="subcellular location">
    <subcellularLocation>
        <location evidence="1 9">Nucleus</location>
    </subcellularLocation>
</comment>
<dbReference type="RefSeq" id="XP_035342889.1">
    <property type="nucleotide sequence ID" value="XM_035486996.1"/>
</dbReference>
<dbReference type="SUPFAM" id="SSF57903">
    <property type="entry name" value="FYVE/PHD zinc finger"/>
    <property type="match status" value="1"/>
</dbReference>
<feature type="binding site" evidence="7">
    <location>
        <position position="684"/>
    </location>
    <ligand>
        <name>Zn(2+)</name>
        <dbReference type="ChEBI" id="CHEBI:29105"/>
        <label>1</label>
    </ligand>
</feature>
<keyword evidence="13" id="KW-1185">Reference proteome</keyword>
<feature type="binding site" evidence="7">
    <location>
        <position position="709"/>
    </location>
    <ligand>
        <name>Zn(2+)</name>
        <dbReference type="ChEBI" id="CHEBI:29105"/>
        <label>1</label>
    </ligand>
</feature>
<evidence type="ECO:0000259" key="11">
    <source>
        <dbReference type="PROSITE" id="PS50016"/>
    </source>
</evidence>
<dbReference type="InterPro" id="IPR024610">
    <property type="entry name" value="ING_N_histone-binding"/>
</dbReference>
<dbReference type="KEGG" id="trg:TRUGW13939_03817"/>
<feature type="binding site" evidence="7">
    <location>
        <position position="700"/>
    </location>
    <ligand>
        <name>Zn(2+)</name>
        <dbReference type="ChEBI" id="CHEBI:29105"/>
        <label>2</label>
    </ligand>
</feature>
<dbReference type="InterPro" id="IPR019787">
    <property type="entry name" value="Znf_PHD-finger"/>
</dbReference>
<dbReference type="CDD" id="cd15505">
    <property type="entry name" value="PHD_ING"/>
    <property type="match status" value="1"/>
</dbReference>
<feature type="binding site" evidence="7">
    <location>
        <position position="706"/>
    </location>
    <ligand>
        <name>Zn(2+)</name>
        <dbReference type="ChEBI" id="CHEBI:29105"/>
        <label>1</label>
    </ligand>
</feature>
<feature type="region of interest" description="Disordered" evidence="10">
    <location>
        <begin position="498"/>
        <end position="656"/>
    </location>
</feature>
<evidence type="ECO:0000313" key="13">
    <source>
        <dbReference type="Proteomes" id="UP000509510"/>
    </source>
</evidence>
<dbReference type="Gene3D" id="6.10.140.1740">
    <property type="match status" value="1"/>
</dbReference>
<comment type="function">
    <text evidence="9">Component of an histone acetyltransferase complex.</text>
</comment>
<dbReference type="Gene3D" id="3.30.40.10">
    <property type="entry name" value="Zinc/RING finger domain, C3HC4 (zinc finger)"/>
    <property type="match status" value="1"/>
</dbReference>
<dbReference type="AlphaFoldDB" id="A0A7H8QT64"/>
<dbReference type="PANTHER" id="PTHR10333">
    <property type="entry name" value="INHIBITOR OF GROWTH PROTEIN"/>
    <property type="match status" value="1"/>
</dbReference>
<dbReference type="PROSITE" id="PS50016">
    <property type="entry name" value="ZF_PHD_2"/>
    <property type="match status" value="1"/>
</dbReference>
<dbReference type="GO" id="GO:0006355">
    <property type="term" value="P:regulation of DNA-templated transcription"/>
    <property type="evidence" value="ECO:0007669"/>
    <property type="project" value="TreeGrafter"/>
</dbReference>
<dbReference type="EMBL" id="CP055899">
    <property type="protein sequence ID" value="QKX56711.1"/>
    <property type="molecule type" value="Genomic_DNA"/>
</dbReference>